<dbReference type="Proteomes" id="UP000183605">
    <property type="component" value="Unassembled WGS sequence"/>
</dbReference>
<sequence>MMLPITIQRIIKEMVEVREEKVMAVVENNLKEKWDELVKTAVFGSEEEQEGARWVIREVGRFVGVKPGSINKLYLARGRGDVPVNFTVPAINVRGMAYDTARAIFKTAKKNKVGLLIVEIARSEIGYTNQSPEEYAAVMLGAAIREGWRGSLPIQGDHFQAKAATPGQPEAGELEAIKKITREAIAAGFYNIDIDMSTLVDLSKASETEQQKPNIKYSLEIMQFVREIEPEGITVSLGGEIGHIGGKNSTVAEFEAYIKGVKAGLKPGRAGLSKISVATGTHHGGVVLADGSLAQVDVDFKVLADISKACREFGLAGSVQHGASTLPEKYFKEFVRSEAVEVHLATEFQNIILDHPRFPKELLEQMYLWLDEEKSGERKAGETDEQFHYNLRKKVWGKFKRECWEIAEEARLEIREALEKKFEFLFKELNVVNTYE</sequence>
<dbReference type="PANTHER" id="PTHR30304">
    <property type="entry name" value="D-TAGATOSE-1,6-BISPHOSPHATE ALDOLASE"/>
    <property type="match status" value="1"/>
</dbReference>
<dbReference type="PANTHER" id="PTHR30304:SF0">
    <property type="entry name" value="D-TAGATOSE-1,6-BISPHOSPHATE ALDOLASE SUBUNIT GATY-RELATED"/>
    <property type="match status" value="1"/>
</dbReference>
<dbReference type="InterPro" id="IPR050246">
    <property type="entry name" value="Class_II_FBP_aldolase"/>
</dbReference>
<comment type="caution">
    <text evidence="1">The sequence shown here is derived from an EMBL/GenBank/DDBJ whole genome shotgun (WGS) entry which is preliminary data.</text>
</comment>
<dbReference type="SUPFAM" id="SSF51569">
    <property type="entry name" value="Aldolase"/>
    <property type="match status" value="1"/>
</dbReference>
<dbReference type="GO" id="GO:0016832">
    <property type="term" value="F:aldehyde-lyase activity"/>
    <property type="evidence" value="ECO:0007669"/>
    <property type="project" value="InterPro"/>
</dbReference>
<dbReference type="AlphaFoldDB" id="A0A1J5B8F6"/>
<dbReference type="GO" id="GO:0005975">
    <property type="term" value="P:carbohydrate metabolic process"/>
    <property type="evidence" value="ECO:0007669"/>
    <property type="project" value="InterPro"/>
</dbReference>
<dbReference type="InterPro" id="IPR013785">
    <property type="entry name" value="Aldolase_TIM"/>
</dbReference>
<dbReference type="GO" id="GO:0008270">
    <property type="term" value="F:zinc ion binding"/>
    <property type="evidence" value="ECO:0007669"/>
    <property type="project" value="InterPro"/>
</dbReference>
<name>A0A1J5B8F6_9BACT</name>
<evidence type="ECO:0000313" key="1">
    <source>
        <dbReference type="EMBL" id="OIP03240.1"/>
    </source>
</evidence>
<protein>
    <recommendedName>
        <fullName evidence="3">Aldolase</fullName>
    </recommendedName>
</protein>
<dbReference type="EMBL" id="MNXQ01000044">
    <property type="protein sequence ID" value="OIP03240.1"/>
    <property type="molecule type" value="Genomic_DNA"/>
</dbReference>
<proteinExistence type="predicted"/>
<evidence type="ECO:0000313" key="2">
    <source>
        <dbReference type="Proteomes" id="UP000183605"/>
    </source>
</evidence>
<dbReference type="Gene3D" id="3.20.20.70">
    <property type="entry name" value="Aldolase class I"/>
    <property type="match status" value="1"/>
</dbReference>
<evidence type="ECO:0008006" key="3">
    <source>
        <dbReference type="Google" id="ProtNLM"/>
    </source>
</evidence>
<organism evidence="1 2">
    <name type="scientific">Candidatus Beckwithbacteria bacterium CG2_30_44_31</name>
    <dbReference type="NCBI Taxonomy" id="1805035"/>
    <lineage>
        <taxon>Bacteria</taxon>
        <taxon>Candidatus Beckwithiibacteriota</taxon>
    </lineage>
</organism>
<accession>A0A1J5B8F6</accession>
<dbReference type="InterPro" id="IPR000771">
    <property type="entry name" value="FBA_II"/>
</dbReference>
<gene>
    <name evidence="1" type="ORF">AUK18_02395</name>
</gene>
<dbReference type="Pfam" id="PF01116">
    <property type="entry name" value="F_bP_aldolase"/>
    <property type="match status" value="1"/>
</dbReference>
<reference evidence="1 2" key="1">
    <citation type="journal article" date="2016" name="Environ. Microbiol.">
        <title>Genomic resolution of a cold subsurface aquifer community provides metabolic insights for novel microbes adapted to high CO concentrations.</title>
        <authorList>
            <person name="Probst A.J."/>
            <person name="Castelle C.J."/>
            <person name="Singh A."/>
            <person name="Brown C.T."/>
            <person name="Anantharaman K."/>
            <person name="Sharon I."/>
            <person name="Hug L.A."/>
            <person name="Burstein D."/>
            <person name="Emerson J.B."/>
            <person name="Thomas B.C."/>
            <person name="Banfield J.F."/>
        </authorList>
    </citation>
    <scope>NUCLEOTIDE SEQUENCE [LARGE SCALE GENOMIC DNA]</scope>
    <source>
        <strain evidence="1">CG2_30_44_31</strain>
    </source>
</reference>